<dbReference type="Pfam" id="PF13873">
    <property type="entry name" value="Myb_DNA-bind_5"/>
    <property type="match status" value="1"/>
</dbReference>
<accession>A0A6J1WUA5</accession>
<evidence type="ECO:0000256" key="4">
    <source>
        <dbReference type="ARBA" id="ARBA00023163"/>
    </source>
</evidence>
<feature type="compositionally biased region" description="Gly residues" evidence="6">
    <location>
        <begin position="138"/>
        <end position="150"/>
    </location>
</feature>
<evidence type="ECO:0000256" key="6">
    <source>
        <dbReference type="SAM" id="MobiDB-lite"/>
    </source>
</evidence>
<keyword evidence="4" id="KW-0804">Transcription</keyword>
<dbReference type="GeneID" id="113515871"/>
<feature type="domain" description="Myb/SANT-like DNA-binding" evidence="7">
    <location>
        <begin position="9"/>
        <end position="85"/>
    </location>
</feature>
<proteinExistence type="predicted"/>
<evidence type="ECO:0000313" key="8">
    <source>
        <dbReference type="Proteomes" id="UP001652740"/>
    </source>
</evidence>
<keyword evidence="3" id="KW-0805">Transcription regulation</keyword>
<feature type="region of interest" description="Disordered" evidence="6">
    <location>
        <begin position="222"/>
        <end position="248"/>
    </location>
</feature>
<feature type="compositionally biased region" description="Basic and acidic residues" evidence="6">
    <location>
        <begin position="118"/>
        <end position="128"/>
    </location>
</feature>
<evidence type="ECO:0000256" key="5">
    <source>
        <dbReference type="ARBA" id="ARBA00025466"/>
    </source>
</evidence>
<evidence type="ECO:0000256" key="1">
    <source>
        <dbReference type="ARBA" id="ARBA00011764"/>
    </source>
</evidence>
<gene>
    <name evidence="9" type="primary">LOC113515871</name>
</gene>
<evidence type="ECO:0000256" key="3">
    <source>
        <dbReference type="ARBA" id="ARBA00023015"/>
    </source>
</evidence>
<dbReference type="InParanoid" id="A0A6J1WUA5"/>
<evidence type="ECO:0000259" key="7">
    <source>
        <dbReference type="Pfam" id="PF13873"/>
    </source>
</evidence>
<evidence type="ECO:0000313" key="9">
    <source>
        <dbReference type="RefSeq" id="XP_026755965.2"/>
    </source>
</evidence>
<organism evidence="8 9">
    <name type="scientific">Galleria mellonella</name>
    <name type="common">Greater wax moth</name>
    <dbReference type="NCBI Taxonomy" id="7137"/>
    <lineage>
        <taxon>Eukaryota</taxon>
        <taxon>Metazoa</taxon>
        <taxon>Ecdysozoa</taxon>
        <taxon>Arthropoda</taxon>
        <taxon>Hexapoda</taxon>
        <taxon>Insecta</taxon>
        <taxon>Pterygota</taxon>
        <taxon>Neoptera</taxon>
        <taxon>Endopterygota</taxon>
        <taxon>Lepidoptera</taxon>
        <taxon>Glossata</taxon>
        <taxon>Ditrysia</taxon>
        <taxon>Pyraloidea</taxon>
        <taxon>Pyralidae</taxon>
        <taxon>Galleriinae</taxon>
        <taxon>Galleria</taxon>
    </lineage>
</organism>
<comment type="function">
    <text evidence="5">Involved in transvection phenomena (= synapsis-dependent gene expression), where the synaptic pairing of chromosomes carrying genes with which zeste interacts influences the expression of these genes. Zeste binds to DNA and stimulates transcription from a nearby promoter.</text>
</comment>
<reference evidence="9" key="1">
    <citation type="submission" date="2025-08" db="UniProtKB">
        <authorList>
            <consortium name="RefSeq"/>
        </authorList>
    </citation>
    <scope>IDENTIFICATION</scope>
    <source>
        <tissue evidence="9">Whole larvae</tissue>
    </source>
</reference>
<keyword evidence="8" id="KW-1185">Reference proteome</keyword>
<name>A0A6J1WUA5_GALME</name>
<sequence>MSAVLARCRVSSEQLDLLLSFMEEHPEFAAGKQSIYSRFSSSKLWRLLAERLNAAAADSGGARKSPDKWCRYWADIKYKARKKSAAGGALGDLSSAEERLRNILSTGGREFNSGRHCSHSDEERKPSLLDDDMCSEGSTGGGAGGGGAGGDSARVSTEEVLAEAAMRSALAAEKQAEAVTQAVDLLRELLALLRERPAPAPAPAPPGAAPLQPLHAHAHAAHVPHAPHAPHAPPDHALAPMQHHHHRL</sequence>
<dbReference type="InterPro" id="IPR028002">
    <property type="entry name" value="Myb_DNA-bind_5"/>
</dbReference>
<protein>
    <recommendedName>
        <fullName evidence="2">Regulatory protein zeste</fullName>
    </recommendedName>
</protein>
<feature type="region of interest" description="Disordered" evidence="6">
    <location>
        <begin position="111"/>
        <end position="156"/>
    </location>
</feature>
<evidence type="ECO:0000256" key="2">
    <source>
        <dbReference type="ARBA" id="ARBA00016807"/>
    </source>
</evidence>
<comment type="subunit">
    <text evidence="1">Self-associates forming complexes of several hundred monomers.</text>
</comment>
<dbReference type="Proteomes" id="UP001652740">
    <property type="component" value="Unplaced"/>
</dbReference>
<dbReference type="AlphaFoldDB" id="A0A6J1WUA5"/>
<dbReference type="RefSeq" id="XP_026755965.2">
    <property type="nucleotide sequence ID" value="XM_026900164.3"/>
</dbReference>
<dbReference type="KEGG" id="gmw:113515871"/>